<dbReference type="VEuPathDB" id="FungiDB:PHYBLDRAFT_63946"/>
<sequence>MLVENSKAESSRPTNLSTSVGSNAIVASQSTSSSNVSEFGLALKALPKKVHAGTTAIYRMPFEHWKDFCEEKKRHRYPVHSQYPYTVEPTNFVIAFFKEFALKQAYTKSVSVDRFAENAASNKNGSKKVIEVPLGIEAVSQYKKFLMFLHEFRSERREGGWPSPKKTKEVIELIKKYEHNLVYDQVQTNVDRAAHCVIQDSYKSGELIRVLKSLWTPES</sequence>
<dbReference type="Proteomes" id="UP000077315">
    <property type="component" value="Unassembled WGS sequence"/>
</dbReference>
<dbReference type="RefSeq" id="XP_018292143.1">
    <property type="nucleotide sequence ID" value="XM_018441207.1"/>
</dbReference>
<protein>
    <submittedName>
        <fullName evidence="1">Uncharacterized protein</fullName>
    </submittedName>
</protein>
<organism evidence="1 2">
    <name type="scientific">Phycomyces blakesleeanus (strain ATCC 8743b / DSM 1359 / FGSC 10004 / NBRC 33097 / NRRL 1555)</name>
    <dbReference type="NCBI Taxonomy" id="763407"/>
    <lineage>
        <taxon>Eukaryota</taxon>
        <taxon>Fungi</taxon>
        <taxon>Fungi incertae sedis</taxon>
        <taxon>Mucoromycota</taxon>
        <taxon>Mucoromycotina</taxon>
        <taxon>Mucoromycetes</taxon>
        <taxon>Mucorales</taxon>
        <taxon>Phycomycetaceae</taxon>
        <taxon>Phycomyces</taxon>
    </lineage>
</organism>
<dbReference type="OrthoDB" id="2287970at2759"/>
<gene>
    <name evidence="1" type="ORF">PHYBLDRAFT_63946</name>
</gene>
<dbReference type="GeneID" id="29002113"/>
<dbReference type="InParanoid" id="A0A162UCJ5"/>
<accession>A0A162UCJ5</accession>
<evidence type="ECO:0000313" key="1">
    <source>
        <dbReference type="EMBL" id="OAD74103.1"/>
    </source>
</evidence>
<dbReference type="EMBL" id="KV440979">
    <property type="protein sequence ID" value="OAD74103.1"/>
    <property type="molecule type" value="Genomic_DNA"/>
</dbReference>
<proteinExistence type="predicted"/>
<keyword evidence="2" id="KW-1185">Reference proteome</keyword>
<dbReference type="STRING" id="763407.A0A162UCJ5"/>
<evidence type="ECO:0000313" key="2">
    <source>
        <dbReference type="Proteomes" id="UP000077315"/>
    </source>
</evidence>
<reference evidence="2" key="1">
    <citation type="submission" date="2015-06" db="EMBL/GenBank/DDBJ databases">
        <title>Expansion of signal transduction pathways in fungi by whole-genome duplication.</title>
        <authorList>
            <consortium name="DOE Joint Genome Institute"/>
            <person name="Corrochano L.M."/>
            <person name="Kuo A."/>
            <person name="Marcet-Houben M."/>
            <person name="Polaino S."/>
            <person name="Salamov A."/>
            <person name="Villalobos J.M."/>
            <person name="Alvarez M.I."/>
            <person name="Avalos J."/>
            <person name="Benito E.P."/>
            <person name="Benoit I."/>
            <person name="Burger G."/>
            <person name="Camino L.P."/>
            <person name="Canovas D."/>
            <person name="Cerda-Olmedo E."/>
            <person name="Cheng J.-F."/>
            <person name="Dominguez A."/>
            <person name="Elias M."/>
            <person name="Eslava A.P."/>
            <person name="Glaser F."/>
            <person name="Grimwood J."/>
            <person name="Gutierrez G."/>
            <person name="Heitman J."/>
            <person name="Henrissat B."/>
            <person name="Iturriaga E.A."/>
            <person name="Lang B.F."/>
            <person name="Lavin J.L."/>
            <person name="Lee S."/>
            <person name="Li W."/>
            <person name="Lindquist E."/>
            <person name="Lopez-Garcia S."/>
            <person name="Luque E.M."/>
            <person name="Marcos A.T."/>
            <person name="Martin J."/>
            <person name="McCluskey K."/>
            <person name="Medina H.R."/>
            <person name="Miralles-Duran A."/>
            <person name="Miyazaki A."/>
            <person name="Munoz-Torres E."/>
            <person name="Oguiza J.A."/>
            <person name="Ohm R."/>
            <person name="Olmedo M."/>
            <person name="Orejas M."/>
            <person name="Ortiz-Castellanos L."/>
            <person name="Pisabarro A.G."/>
            <person name="Rodriguez-Romero J."/>
            <person name="Ruiz-Herrera J."/>
            <person name="Ruiz-Vazquez R."/>
            <person name="Sanz C."/>
            <person name="Schackwitz W."/>
            <person name="Schmutz J."/>
            <person name="Shahriari M."/>
            <person name="Shelest E."/>
            <person name="Silva-Franco F."/>
            <person name="Soanes D."/>
            <person name="Syed K."/>
            <person name="Tagua V.G."/>
            <person name="Talbot N.J."/>
            <person name="Thon M."/>
            <person name="De vries R.P."/>
            <person name="Wiebenga A."/>
            <person name="Yadav J.S."/>
            <person name="Braun E.L."/>
            <person name="Baker S."/>
            <person name="Garre V."/>
            <person name="Horwitz B."/>
            <person name="Torres-Martinez S."/>
            <person name="Idnurm A."/>
            <person name="Herrera-Estrella A."/>
            <person name="Gabaldon T."/>
            <person name="Grigoriev I.V."/>
        </authorList>
    </citation>
    <scope>NUCLEOTIDE SEQUENCE [LARGE SCALE GENOMIC DNA]</scope>
    <source>
        <strain evidence="2">NRRL 1555(-)</strain>
    </source>
</reference>
<dbReference type="AlphaFoldDB" id="A0A162UCJ5"/>
<name>A0A162UCJ5_PHYB8</name>